<evidence type="ECO:0000313" key="5">
    <source>
        <dbReference type="EMBL" id="KEI71906.1"/>
    </source>
</evidence>
<dbReference type="Proteomes" id="UP000027997">
    <property type="component" value="Unassembled WGS sequence"/>
</dbReference>
<keyword evidence="2" id="KW-0963">Cytoplasm</keyword>
<comment type="subcellular location">
    <subcellularLocation>
        <location evidence="1">Cytoplasm</location>
    </subcellularLocation>
</comment>
<evidence type="ECO:0000256" key="1">
    <source>
        <dbReference type="ARBA" id="ARBA00004496"/>
    </source>
</evidence>
<dbReference type="InterPro" id="IPR042072">
    <property type="entry name" value="DsrC-like_C"/>
</dbReference>
<dbReference type="GO" id="GO:0016740">
    <property type="term" value="F:transferase activity"/>
    <property type="evidence" value="ECO:0007669"/>
    <property type="project" value="UniProtKB-KW"/>
</dbReference>
<dbReference type="PANTHER" id="PTHR37010:SF1">
    <property type="entry name" value="SULFURTRANSFERASE TUSE"/>
    <property type="match status" value="1"/>
</dbReference>
<evidence type="ECO:0000256" key="4">
    <source>
        <dbReference type="PIRSR" id="PIRSR006223-50"/>
    </source>
</evidence>
<keyword evidence="3 5" id="KW-0808">Transferase</keyword>
<accession>A0A081KCN0</accession>
<evidence type="ECO:0000256" key="2">
    <source>
        <dbReference type="ARBA" id="ARBA00022490"/>
    </source>
</evidence>
<dbReference type="AlphaFoldDB" id="A0A081KCN0"/>
<dbReference type="Pfam" id="PF04358">
    <property type="entry name" value="DsrC"/>
    <property type="match status" value="1"/>
</dbReference>
<dbReference type="GO" id="GO:0005737">
    <property type="term" value="C:cytoplasm"/>
    <property type="evidence" value="ECO:0007669"/>
    <property type="project" value="UniProtKB-SubCell"/>
</dbReference>
<proteinExistence type="inferred from homology"/>
<dbReference type="InterPro" id="IPR043163">
    <property type="entry name" value="DsrC-like_N"/>
</dbReference>
<dbReference type="EC" id="2.8.1.-" evidence="3"/>
<dbReference type="PANTHER" id="PTHR37010">
    <property type="entry name" value="SULFURTRANSFERASE TUSE"/>
    <property type="match status" value="1"/>
</dbReference>
<dbReference type="Gene3D" id="1.10.10.370">
    <property type="entry name" value="DsrC-like protein, C-terminal domain"/>
    <property type="match status" value="1"/>
</dbReference>
<reference evidence="5 6" key="1">
    <citation type="submission" date="2014-06" db="EMBL/GenBank/DDBJ databases">
        <title>Whole Genome Sequences of Three Symbiotic Endozoicomonas Bacteria.</title>
        <authorList>
            <person name="Neave M.J."/>
            <person name="Apprill A."/>
            <person name="Voolstra C.R."/>
        </authorList>
    </citation>
    <scope>NUCLEOTIDE SEQUENCE [LARGE SCALE GENOMIC DNA]</scope>
    <source>
        <strain evidence="5 6">DSM 22380</strain>
    </source>
</reference>
<dbReference type="RefSeq" id="WP_020583643.1">
    <property type="nucleotide sequence ID" value="NZ_JOJP01000001.1"/>
</dbReference>
<dbReference type="SUPFAM" id="SSF69721">
    <property type="entry name" value="DsrC, the gamma subunit of dissimilatory sulfite reductase"/>
    <property type="match status" value="1"/>
</dbReference>
<dbReference type="EMBL" id="JOJP01000001">
    <property type="protein sequence ID" value="KEI71906.1"/>
    <property type="molecule type" value="Genomic_DNA"/>
</dbReference>
<organism evidence="5 6">
    <name type="scientific">Endozoicomonas elysicola</name>
    <dbReference type="NCBI Taxonomy" id="305900"/>
    <lineage>
        <taxon>Bacteria</taxon>
        <taxon>Pseudomonadati</taxon>
        <taxon>Pseudomonadota</taxon>
        <taxon>Gammaproteobacteria</taxon>
        <taxon>Oceanospirillales</taxon>
        <taxon>Endozoicomonadaceae</taxon>
        <taxon>Endozoicomonas</taxon>
    </lineage>
</organism>
<dbReference type="GO" id="GO:0002143">
    <property type="term" value="P:tRNA wobble position uridine thiolation"/>
    <property type="evidence" value="ECO:0007669"/>
    <property type="project" value="TreeGrafter"/>
</dbReference>
<name>A0A081KCN0_9GAMM</name>
<keyword evidence="6" id="KW-1185">Reference proteome</keyword>
<dbReference type="InterPro" id="IPR025526">
    <property type="entry name" value="DsrC-like_dom_sf"/>
</dbReference>
<comment type="caution">
    <text evidence="5">The sequence shown here is derived from an EMBL/GenBank/DDBJ whole genome shotgun (WGS) entry which is preliminary data.</text>
</comment>
<dbReference type="Gene3D" id="3.30.1420.10">
    <property type="match status" value="1"/>
</dbReference>
<evidence type="ECO:0000313" key="6">
    <source>
        <dbReference type="Proteomes" id="UP000027997"/>
    </source>
</evidence>
<dbReference type="NCBIfam" id="TIGR03342">
    <property type="entry name" value="dsrC_tusE_dsvC"/>
    <property type="match status" value="1"/>
</dbReference>
<dbReference type="InterPro" id="IPR007453">
    <property type="entry name" value="DsrC/TusE"/>
</dbReference>
<gene>
    <name evidence="5" type="ORF">GV64_15225</name>
</gene>
<evidence type="ECO:0000256" key="3">
    <source>
        <dbReference type="PIRNR" id="PIRNR006223"/>
    </source>
</evidence>
<comment type="similarity">
    <text evidence="3">Belongs to the dsrC/tusE family.</text>
</comment>
<dbReference type="PIRSF" id="PIRSF006223">
    <property type="entry name" value="DsrC_TusE"/>
    <property type="match status" value="1"/>
</dbReference>
<dbReference type="eggNOG" id="COG2920">
    <property type="taxonomic scope" value="Bacteria"/>
</dbReference>
<dbReference type="STRING" id="305900.GV64_15225"/>
<sequence length="103" mass="11555">MPLTLDNDGYLANLDDWNTDLANQLATLEGIVLTEAHWEVIHALRAFYQQYELAPSQRPFVKHIANTLGKDKGNSIYLMTLFPESPARVAARIAGLPRPTNCF</sequence>
<feature type="active site" description="Cysteine persulfide intermediate" evidence="4">
    <location>
        <position position="102"/>
    </location>
</feature>
<protein>
    <recommendedName>
        <fullName evidence="3">Sulfurtransferase</fullName>
        <ecNumber evidence="3">2.8.1.-</ecNumber>
    </recommendedName>
</protein>
<comment type="function">
    <text evidence="3">Part of a sulfur-relay system.</text>
</comment>
<dbReference type="GO" id="GO:0097163">
    <property type="term" value="F:sulfur carrier activity"/>
    <property type="evidence" value="ECO:0007669"/>
    <property type="project" value="TreeGrafter"/>
</dbReference>